<dbReference type="Proteomes" id="UP000249748">
    <property type="component" value="Unassembled WGS sequence"/>
</dbReference>
<evidence type="ECO:0000313" key="2">
    <source>
        <dbReference type="Proteomes" id="UP000249748"/>
    </source>
</evidence>
<gene>
    <name evidence="1" type="ORF">BO79DRAFT_262367</name>
</gene>
<evidence type="ECO:0000313" key="1">
    <source>
        <dbReference type="EMBL" id="RAK90600.1"/>
    </source>
</evidence>
<keyword evidence="2" id="KW-1185">Reference proteome</keyword>
<sequence length="245" mass="28485">MAPGEYHSLRHIPELVKLASIQPATQADCIPTTLSSPLPAVSQRLRGRLDLRIWDWEFQHTFKSRGLEHLLRSDLPRPDKTHAKFALWRHWSITVRRWMNRQLSRKIRAKLGASRCAKKYAEDVYNVIRDLGSHYDHALSMATWFKLIDMRRSHYTTVAQYVSSFQRAYIDAKELNCGISPYCGLLEILRELESDLPYWVAAVLCLLPEDAVTDYTDADFFKTCRMAIEQDEWWNQKDSKAARGG</sequence>
<proteinExistence type="predicted"/>
<protein>
    <submittedName>
        <fullName evidence="1">Uncharacterized protein</fullName>
    </submittedName>
</protein>
<dbReference type="EMBL" id="KZ824544">
    <property type="protein sequence ID" value="RAK90600.1"/>
    <property type="molecule type" value="Genomic_DNA"/>
</dbReference>
<accession>A0ACD1IJ15</accession>
<name>A0ACD1IJ15_9EURO</name>
<organism evidence="1 2">
    <name type="scientific">Aspergillus costaricaensis CBS 115574</name>
    <dbReference type="NCBI Taxonomy" id="1448317"/>
    <lineage>
        <taxon>Eukaryota</taxon>
        <taxon>Fungi</taxon>
        <taxon>Dikarya</taxon>
        <taxon>Ascomycota</taxon>
        <taxon>Pezizomycotina</taxon>
        <taxon>Eurotiomycetes</taxon>
        <taxon>Eurotiomycetidae</taxon>
        <taxon>Eurotiales</taxon>
        <taxon>Aspergillaceae</taxon>
        <taxon>Aspergillus</taxon>
        <taxon>Aspergillus subgen. Circumdati</taxon>
    </lineage>
</organism>
<reference evidence="1" key="1">
    <citation type="submission" date="2018-02" db="EMBL/GenBank/DDBJ databases">
        <title>The genomes of Aspergillus section Nigri reveals drivers in fungal speciation.</title>
        <authorList>
            <consortium name="DOE Joint Genome Institute"/>
            <person name="Vesth T.C."/>
            <person name="Nybo J."/>
            <person name="Theobald S."/>
            <person name="Brandl J."/>
            <person name="Frisvad J.C."/>
            <person name="Nielsen K.F."/>
            <person name="Lyhne E.K."/>
            <person name="Kogle M.E."/>
            <person name="Kuo A."/>
            <person name="Riley R."/>
            <person name="Clum A."/>
            <person name="Nolan M."/>
            <person name="Lipzen A."/>
            <person name="Salamov A."/>
            <person name="Henrissat B."/>
            <person name="Wiebenga A."/>
            <person name="De vries R.P."/>
            <person name="Grigoriev I.V."/>
            <person name="Mortensen U.H."/>
            <person name="Andersen M.R."/>
            <person name="Baker S.E."/>
        </authorList>
    </citation>
    <scope>NUCLEOTIDE SEQUENCE</scope>
    <source>
        <strain evidence="1">CBS 115574</strain>
    </source>
</reference>